<keyword evidence="4" id="KW-0418">Kinase</keyword>
<evidence type="ECO:0000313" key="8">
    <source>
        <dbReference type="EMBL" id="EIE85017.1"/>
    </source>
</evidence>
<dbReference type="PANTHER" id="PTHR24058:SF17">
    <property type="entry name" value="HOMEODOMAIN INTERACTING PROTEIN KINASE, ISOFORM D"/>
    <property type="match status" value="1"/>
</dbReference>
<dbReference type="GeneID" id="93616693"/>
<dbReference type="GO" id="GO:0005634">
    <property type="term" value="C:nucleus"/>
    <property type="evidence" value="ECO:0007669"/>
    <property type="project" value="TreeGrafter"/>
</dbReference>
<organism evidence="8 9">
    <name type="scientific">Rhizopus delemar (strain RA 99-880 / ATCC MYA-4621 / FGSC 9543 / NRRL 43880)</name>
    <name type="common">Mucormycosis agent</name>
    <name type="synonym">Rhizopus arrhizus var. delemar</name>
    <dbReference type="NCBI Taxonomy" id="246409"/>
    <lineage>
        <taxon>Eukaryota</taxon>
        <taxon>Fungi</taxon>
        <taxon>Fungi incertae sedis</taxon>
        <taxon>Mucoromycota</taxon>
        <taxon>Mucoromycotina</taxon>
        <taxon>Mucoromycetes</taxon>
        <taxon>Mucorales</taxon>
        <taxon>Mucorineae</taxon>
        <taxon>Rhizopodaceae</taxon>
        <taxon>Rhizopus</taxon>
    </lineage>
</organism>
<feature type="region of interest" description="Disordered" evidence="6">
    <location>
        <begin position="19"/>
        <end position="58"/>
    </location>
</feature>
<dbReference type="Proteomes" id="UP000009138">
    <property type="component" value="Unassembled WGS sequence"/>
</dbReference>
<dbReference type="OrthoDB" id="9332038at2759"/>
<evidence type="ECO:0000313" key="9">
    <source>
        <dbReference type="Proteomes" id="UP000009138"/>
    </source>
</evidence>
<evidence type="ECO:0000256" key="2">
    <source>
        <dbReference type="ARBA" id="ARBA00022679"/>
    </source>
</evidence>
<keyword evidence="3" id="KW-0547">Nucleotide-binding</keyword>
<dbReference type="InterPro" id="IPR008271">
    <property type="entry name" value="Ser/Thr_kinase_AS"/>
</dbReference>
<dbReference type="PROSITE" id="PS00108">
    <property type="entry name" value="PROTEIN_KINASE_ST"/>
    <property type="match status" value="1"/>
</dbReference>
<name>I1C987_RHIO9</name>
<feature type="compositionally biased region" description="Polar residues" evidence="6">
    <location>
        <begin position="28"/>
        <end position="42"/>
    </location>
</feature>
<dbReference type="AlphaFoldDB" id="I1C987"/>
<dbReference type="eggNOG" id="KOG0667">
    <property type="taxonomic scope" value="Eukaryota"/>
</dbReference>
<dbReference type="InterPro" id="IPR050494">
    <property type="entry name" value="Ser_Thr_dual-spec_kinase"/>
</dbReference>
<dbReference type="OMA" id="HARSQGD"/>
<dbReference type="SUPFAM" id="SSF56112">
    <property type="entry name" value="Protein kinase-like (PK-like)"/>
    <property type="match status" value="1"/>
</dbReference>
<evidence type="ECO:0000259" key="7">
    <source>
        <dbReference type="PROSITE" id="PS50011"/>
    </source>
</evidence>
<dbReference type="GO" id="GO:0004713">
    <property type="term" value="F:protein tyrosine kinase activity"/>
    <property type="evidence" value="ECO:0007669"/>
    <property type="project" value="TreeGrafter"/>
</dbReference>
<gene>
    <name evidence="8" type="ORF">RO3G_09727</name>
</gene>
<dbReference type="Gene3D" id="3.30.200.20">
    <property type="entry name" value="Phosphorylase Kinase, domain 1"/>
    <property type="match status" value="1"/>
</dbReference>
<protein>
    <recommendedName>
        <fullName evidence="7">Protein kinase domain-containing protein</fullName>
    </recommendedName>
</protein>
<dbReference type="InterPro" id="IPR011009">
    <property type="entry name" value="Kinase-like_dom_sf"/>
</dbReference>
<dbReference type="STRING" id="246409.I1C987"/>
<dbReference type="GO" id="GO:0005737">
    <property type="term" value="C:cytoplasm"/>
    <property type="evidence" value="ECO:0007669"/>
    <property type="project" value="TreeGrafter"/>
</dbReference>
<proteinExistence type="predicted"/>
<dbReference type="GO" id="GO:0005524">
    <property type="term" value="F:ATP binding"/>
    <property type="evidence" value="ECO:0007669"/>
    <property type="project" value="UniProtKB-KW"/>
</dbReference>
<feature type="domain" description="Protein kinase" evidence="7">
    <location>
        <begin position="225"/>
        <end position="549"/>
    </location>
</feature>
<feature type="region of interest" description="Disordered" evidence="6">
    <location>
        <begin position="661"/>
        <end position="688"/>
    </location>
</feature>
<evidence type="ECO:0000256" key="3">
    <source>
        <dbReference type="ARBA" id="ARBA00022741"/>
    </source>
</evidence>
<dbReference type="VEuPathDB" id="FungiDB:RO3G_09727"/>
<evidence type="ECO:0000256" key="4">
    <source>
        <dbReference type="ARBA" id="ARBA00022777"/>
    </source>
</evidence>
<evidence type="ECO:0000256" key="5">
    <source>
        <dbReference type="ARBA" id="ARBA00022840"/>
    </source>
</evidence>
<keyword evidence="1" id="KW-0723">Serine/threonine-protein kinase</keyword>
<dbReference type="RefSeq" id="XP_067520413.1">
    <property type="nucleotide sequence ID" value="XM_067664312.1"/>
</dbReference>
<dbReference type="GO" id="GO:0004674">
    <property type="term" value="F:protein serine/threonine kinase activity"/>
    <property type="evidence" value="ECO:0007669"/>
    <property type="project" value="UniProtKB-KW"/>
</dbReference>
<accession>I1C987</accession>
<sequence>MNNRNLYKANLVYENSNYHSHASKPRDSQFTFPENNSASTGFQEDEDDSSEWDSDDELKVAKVKEATRIQRKIPSIQRNMSQASRKSSTFVRPASTTRTGPLYYCQEIGPQLDLGYQWPQQQPMKAVQGFVKVSAANTHTRQKQIERKMLAKRQKNTSLLQSFTVYVKETYNNLNPKFTFDQDKAPKRILTRPSLPYRNEGNDNENFDYILKVNEILGHDPNYQYRVIDLLGQGTFGQVVKCERISTGELFSVKWDPEDKHHILRLHHIFSHKQHLCLVFELLSYNLYDLIGHNRYRGFPADKVRAFAVQILDTLALLKEAKIIHCDLKPENILLTSEKSLTIKVIDFGSSCHEANRIYTYIQSRFYRSPEVLLGLRYTASIDMWSFGCIVAELFLGLPLFPGSSEYNQLFRIVEMLGVPPKDMLSKGRNTHVFFNKKMTGQDTFEYELKSREQYSQEKNKNELPRKKYFPQTVLKDIILEFNSGKPILTKEEQERRKAYGSSFYSREEEEQKKEYETRLCLLDFLYGVLELNPLKRWTPQQALQHPFITQKPFTGPFQPDAQLPIPSKEVNVTKKAAPEQIKVIAQEIQEPISKYRKENAPRLEEAGGPLGSYRQRHTRSQGDYIGLMPPDMPKKSRLQKQAQDSSEVRKVKISSQVKVRTGSHDSLKMPPSNGQTVRGTMDGGKSKRVNVRNAHAGEAAGGLLMMRQVEGDSFVQKKEVLKTSSSSSKLADAFKRRMF</sequence>
<dbReference type="Gene3D" id="1.10.510.10">
    <property type="entry name" value="Transferase(Phosphotransferase) domain 1"/>
    <property type="match status" value="1"/>
</dbReference>
<evidence type="ECO:0000256" key="6">
    <source>
        <dbReference type="SAM" id="MobiDB-lite"/>
    </source>
</evidence>
<reference evidence="8 9" key="1">
    <citation type="journal article" date="2009" name="PLoS Genet.">
        <title>Genomic analysis of the basal lineage fungus Rhizopus oryzae reveals a whole-genome duplication.</title>
        <authorList>
            <person name="Ma L.-J."/>
            <person name="Ibrahim A.S."/>
            <person name="Skory C."/>
            <person name="Grabherr M.G."/>
            <person name="Burger G."/>
            <person name="Butler M."/>
            <person name="Elias M."/>
            <person name="Idnurm A."/>
            <person name="Lang B.F."/>
            <person name="Sone T."/>
            <person name="Abe A."/>
            <person name="Calvo S.E."/>
            <person name="Corrochano L.M."/>
            <person name="Engels R."/>
            <person name="Fu J."/>
            <person name="Hansberg W."/>
            <person name="Kim J.-M."/>
            <person name="Kodira C.D."/>
            <person name="Koehrsen M.J."/>
            <person name="Liu B."/>
            <person name="Miranda-Saavedra D."/>
            <person name="O'Leary S."/>
            <person name="Ortiz-Castellanos L."/>
            <person name="Poulter R."/>
            <person name="Rodriguez-Romero J."/>
            <person name="Ruiz-Herrera J."/>
            <person name="Shen Y.-Q."/>
            <person name="Zeng Q."/>
            <person name="Galagan J."/>
            <person name="Birren B.W."/>
            <person name="Cuomo C.A."/>
            <person name="Wickes B.L."/>
        </authorList>
    </citation>
    <scope>NUCLEOTIDE SEQUENCE [LARGE SCALE GENOMIC DNA]</scope>
    <source>
        <strain evidence="9">RA 99-880 / ATCC MYA-4621 / FGSC 9543 / NRRL 43880</strain>
    </source>
</reference>
<feature type="compositionally biased region" description="Acidic residues" evidence="6">
    <location>
        <begin position="43"/>
        <end position="56"/>
    </location>
</feature>
<keyword evidence="9" id="KW-1185">Reference proteome</keyword>
<keyword evidence="5" id="KW-0067">ATP-binding</keyword>
<evidence type="ECO:0000256" key="1">
    <source>
        <dbReference type="ARBA" id="ARBA00022527"/>
    </source>
</evidence>
<dbReference type="InParanoid" id="I1C987"/>
<dbReference type="Pfam" id="PF00069">
    <property type="entry name" value="Pkinase"/>
    <property type="match status" value="1"/>
</dbReference>
<dbReference type="PANTHER" id="PTHR24058">
    <property type="entry name" value="DUAL SPECIFICITY PROTEIN KINASE"/>
    <property type="match status" value="1"/>
</dbReference>
<dbReference type="InterPro" id="IPR000719">
    <property type="entry name" value="Prot_kinase_dom"/>
</dbReference>
<dbReference type="SMART" id="SM00220">
    <property type="entry name" value="S_TKc"/>
    <property type="match status" value="1"/>
</dbReference>
<keyword evidence="2" id="KW-0808">Transferase</keyword>
<dbReference type="EMBL" id="CH476738">
    <property type="protein sequence ID" value="EIE85017.1"/>
    <property type="molecule type" value="Genomic_DNA"/>
</dbReference>
<dbReference type="PROSITE" id="PS50011">
    <property type="entry name" value="PROTEIN_KINASE_DOM"/>
    <property type="match status" value="1"/>
</dbReference>